<evidence type="ECO:0000256" key="2">
    <source>
        <dbReference type="ARBA" id="ARBA00022723"/>
    </source>
</evidence>
<keyword evidence="3 6" id="KW-0378">Hydrolase</keyword>
<evidence type="ECO:0000259" key="5">
    <source>
        <dbReference type="PROSITE" id="PS51462"/>
    </source>
</evidence>
<protein>
    <submittedName>
        <fullName evidence="6">NUDIX hydrolase</fullName>
    </submittedName>
</protein>
<dbReference type="PANTHER" id="PTHR12629:SF0">
    <property type="entry name" value="DIPHOSPHOINOSITOL-POLYPHOSPHATE DIPHOSPHATASE"/>
    <property type="match status" value="1"/>
</dbReference>
<keyword evidence="2" id="KW-0479">Metal-binding</keyword>
<dbReference type="CDD" id="cd04666">
    <property type="entry name" value="NUDIX_DIPP2_like_Nudt4"/>
    <property type="match status" value="1"/>
</dbReference>
<sequence>MTGALKKAWTEMVLPLIQRPKRVQVAALCYRVDDTGEKVLLITSRGSGRWILPKGWPIDGLNGAEAALQEAWEEAGVKKAEIDNKAIGQYEFVKGMDTGGEVPVRTHVYLARVHKLADDYPEVSERKRKWVTPAEAAKMVDEPGLRKILRDLQLGNG</sequence>
<reference evidence="6" key="1">
    <citation type="submission" date="2020-12" db="EMBL/GenBank/DDBJ databases">
        <title>Pontibaca salina gen. nov., sp. nov., isolated from marine sediment.</title>
        <authorList>
            <person name="Bo J."/>
            <person name="Wang S."/>
            <person name="Song X."/>
            <person name="Du Z."/>
        </authorList>
    </citation>
    <scope>NUCLEOTIDE SEQUENCE</scope>
    <source>
        <strain evidence="6">S1109L</strain>
    </source>
</reference>
<dbReference type="GO" id="GO:0046872">
    <property type="term" value="F:metal ion binding"/>
    <property type="evidence" value="ECO:0007669"/>
    <property type="project" value="UniProtKB-KW"/>
</dbReference>
<dbReference type="PROSITE" id="PS51462">
    <property type="entry name" value="NUDIX"/>
    <property type="match status" value="1"/>
</dbReference>
<dbReference type="InterPro" id="IPR000086">
    <property type="entry name" value="NUDIX_hydrolase_dom"/>
</dbReference>
<dbReference type="InterPro" id="IPR015797">
    <property type="entry name" value="NUDIX_hydrolase-like_dom_sf"/>
</dbReference>
<dbReference type="Pfam" id="PF00293">
    <property type="entry name" value="NUDIX"/>
    <property type="match status" value="1"/>
</dbReference>
<evidence type="ECO:0000256" key="4">
    <source>
        <dbReference type="ARBA" id="ARBA00022842"/>
    </source>
</evidence>
<dbReference type="InterPro" id="IPR047198">
    <property type="entry name" value="DDP-like_NUDIX"/>
</dbReference>
<accession>A0A934HTC5</accession>
<proteinExistence type="predicted"/>
<dbReference type="RefSeq" id="WP_198686192.1">
    <property type="nucleotide sequence ID" value="NZ_JAEIJD010000007.1"/>
</dbReference>
<dbReference type="GO" id="GO:0005737">
    <property type="term" value="C:cytoplasm"/>
    <property type="evidence" value="ECO:0007669"/>
    <property type="project" value="TreeGrafter"/>
</dbReference>
<name>A0A934HTC5_9RHOB</name>
<comment type="caution">
    <text evidence="6">The sequence shown here is derived from an EMBL/GenBank/DDBJ whole genome shotgun (WGS) entry which is preliminary data.</text>
</comment>
<dbReference type="PANTHER" id="PTHR12629">
    <property type="entry name" value="DIPHOSPHOINOSITOL POLYPHOSPHATE PHOSPHOHYDROLASE"/>
    <property type="match status" value="1"/>
</dbReference>
<evidence type="ECO:0000313" key="6">
    <source>
        <dbReference type="EMBL" id="MBI6630165.1"/>
    </source>
</evidence>
<dbReference type="EMBL" id="JAEIJD010000007">
    <property type="protein sequence ID" value="MBI6630165.1"/>
    <property type="molecule type" value="Genomic_DNA"/>
</dbReference>
<dbReference type="AlphaFoldDB" id="A0A934HTC5"/>
<comment type="cofactor">
    <cofactor evidence="1">
        <name>Mg(2+)</name>
        <dbReference type="ChEBI" id="CHEBI:18420"/>
    </cofactor>
</comment>
<dbReference type="GO" id="GO:0016462">
    <property type="term" value="F:pyrophosphatase activity"/>
    <property type="evidence" value="ECO:0007669"/>
    <property type="project" value="InterPro"/>
</dbReference>
<organism evidence="6 7">
    <name type="scientific">Pontibaca salina</name>
    <dbReference type="NCBI Taxonomy" id="2795731"/>
    <lineage>
        <taxon>Bacteria</taxon>
        <taxon>Pseudomonadati</taxon>
        <taxon>Pseudomonadota</taxon>
        <taxon>Alphaproteobacteria</taxon>
        <taxon>Rhodobacterales</taxon>
        <taxon>Roseobacteraceae</taxon>
        <taxon>Pontibaca</taxon>
    </lineage>
</organism>
<dbReference type="Gene3D" id="3.90.79.10">
    <property type="entry name" value="Nucleoside Triphosphate Pyrophosphohydrolase"/>
    <property type="match status" value="1"/>
</dbReference>
<keyword evidence="7" id="KW-1185">Reference proteome</keyword>
<dbReference type="SUPFAM" id="SSF55811">
    <property type="entry name" value="Nudix"/>
    <property type="match status" value="1"/>
</dbReference>
<dbReference type="Proteomes" id="UP000613255">
    <property type="component" value="Unassembled WGS sequence"/>
</dbReference>
<evidence type="ECO:0000256" key="3">
    <source>
        <dbReference type="ARBA" id="ARBA00022801"/>
    </source>
</evidence>
<evidence type="ECO:0000256" key="1">
    <source>
        <dbReference type="ARBA" id="ARBA00001946"/>
    </source>
</evidence>
<gene>
    <name evidence="6" type="ORF">JAO82_09765</name>
</gene>
<evidence type="ECO:0000313" key="7">
    <source>
        <dbReference type="Proteomes" id="UP000613255"/>
    </source>
</evidence>
<feature type="domain" description="Nudix hydrolase" evidence="5">
    <location>
        <begin position="20"/>
        <end position="153"/>
    </location>
</feature>
<keyword evidence="4" id="KW-0460">Magnesium</keyword>